<dbReference type="EMBL" id="NPIC01000001">
    <property type="protein sequence ID" value="RDL40935.1"/>
    <property type="molecule type" value="Genomic_DNA"/>
</dbReference>
<gene>
    <name evidence="1" type="ORF">BP5553_00914</name>
</gene>
<proteinExistence type="predicted"/>
<organism evidence="1 2">
    <name type="scientific">Venustampulla echinocandica</name>
    <dbReference type="NCBI Taxonomy" id="2656787"/>
    <lineage>
        <taxon>Eukaryota</taxon>
        <taxon>Fungi</taxon>
        <taxon>Dikarya</taxon>
        <taxon>Ascomycota</taxon>
        <taxon>Pezizomycotina</taxon>
        <taxon>Leotiomycetes</taxon>
        <taxon>Helotiales</taxon>
        <taxon>Pleuroascaceae</taxon>
        <taxon>Venustampulla</taxon>
    </lineage>
</organism>
<name>A0A370TZI5_9HELO</name>
<evidence type="ECO:0000313" key="1">
    <source>
        <dbReference type="EMBL" id="RDL40935.1"/>
    </source>
</evidence>
<comment type="caution">
    <text evidence="1">The sequence shown here is derived from an EMBL/GenBank/DDBJ whole genome shotgun (WGS) entry which is preliminary data.</text>
</comment>
<evidence type="ECO:0000313" key="2">
    <source>
        <dbReference type="Proteomes" id="UP000254866"/>
    </source>
</evidence>
<dbReference type="AlphaFoldDB" id="A0A370TZI5"/>
<dbReference type="Proteomes" id="UP000254866">
    <property type="component" value="Unassembled WGS sequence"/>
</dbReference>
<dbReference type="OrthoDB" id="5405126at2759"/>
<dbReference type="GeneID" id="43593763"/>
<reference evidence="1 2" key="1">
    <citation type="journal article" date="2018" name="IMA Fungus">
        <title>IMA Genome-F 9: Draft genome sequence of Annulohypoxylon stygium, Aspergillus mulundensis, Berkeleyomyces basicola (syn. Thielaviopsis basicola), Ceratocystis smalleyi, two Cercospora beticola strains, Coleophoma cylindrospora, Fusarium fracticaudum, Phialophora cf. hyalina, and Morchella septimelata.</title>
        <authorList>
            <person name="Wingfield B.D."/>
            <person name="Bills G.F."/>
            <person name="Dong Y."/>
            <person name="Huang W."/>
            <person name="Nel W.J."/>
            <person name="Swalarsk-Parry B.S."/>
            <person name="Vaghefi N."/>
            <person name="Wilken P.M."/>
            <person name="An Z."/>
            <person name="de Beer Z.W."/>
            <person name="De Vos L."/>
            <person name="Chen L."/>
            <person name="Duong T.A."/>
            <person name="Gao Y."/>
            <person name="Hammerbacher A."/>
            <person name="Kikkert J.R."/>
            <person name="Li Y."/>
            <person name="Li H."/>
            <person name="Li K."/>
            <person name="Li Q."/>
            <person name="Liu X."/>
            <person name="Ma X."/>
            <person name="Naidoo K."/>
            <person name="Pethybridge S.J."/>
            <person name="Sun J."/>
            <person name="Steenkamp E.T."/>
            <person name="van der Nest M.A."/>
            <person name="van Wyk S."/>
            <person name="Wingfield M.J."/>
            <person name="Xiong C."/>
            <person name="Yue Q."/>
            <person name="Zhang X."/>
        </authorList>
    </citation>
    <scope>NUCLEOTIDE SEQUENCE [LARGE SCALE GENOMIC DNA]</scope>
    <source>
        <strain evidence="1 2">BP 5553</strain>
    </source>
</reference>
<keyword evidence="2" id="KW-1185">Reference proteome</keyword>
<dbReference type="RefSeq" id="XP_031873591.1">
    <property type="nucleotide sequence ID" value="XM_032009537.1"/>
</dbReference>
<accession>A0A370TZI5</accession>
<protein>
    <submittedName>
        <fullName evidence="1">Uncharacterized protein</fullName>
    </submittedName>
</protein>
<sequence length="378" mass="42469">MNGKGASVALGVVKSTSICRAIQQRMFSASLKRQKTAVIPVFEKTSSSELDDALALVREKVIVPAYLSASQRNMIYRPRYKKLLENETMVANIAGERIRLTHVDSMTELPNTRTTFHKLLSLMVEKGDFNNMPKLLEGLHKANSAIMQDRKALRSLIGSIRRADRLDILIECLRRSSDTGLTLRTPELAEQAMRVTYLKAFYAEWDVNHTKKALHLAEMLLDLMEDPKHSYTRAIRGGTNDPRASPDIIAIPLILAATRASKHLDGKDEEGKVEQYAERLLANWINIKPARPGATTLQMLARKNRWLADTMYILHSTTAALSVLNSSSDIAIRLKENSLKLKEEAKSVDMEIGSSDWGKEMLRQGPRMYQTVYSTEAS</sequence>